<dbReference type="PROSITE" id="PS00600">
    <property type="entry name" value="AA_TRANSFER_CLASS_3"/>
    <property type="match status" value="1"/>
</dbReference>
<dbReference type="InterPro" id="IPR050103">
    <property type="entry name" value="Class-III_PLP-dep_AT"/>
</dbReference>
<keyword evidence="4 7" id="KW-0808">Transferase</keyword>
<dbReference type="GO" id="GO:0009448">
    <property type="term" value="P:gamma-aminobutyric acid metabolic process"/>
    <property type="evidence" value="ECO:0007669"/>
    <property type="project" value="InterPro"/>
</dbReference>
<dbReference type="Gene3D" id="3.40.640.10">
    <property type="entry name" value="Type I PLP-dependent aspartate aminotransferase-like (Major domain)"/>
    <property type="match status" value="1"/>
</dbReference>
<dbReference type="NCBIfam" id="TIGR00700">
    <property type="entry name" value="GABAtrnsam"/>
    <property type="match status" value="1"/>
</dbReference>
<proteinExistence type="inferred from homology"/>
<dbReference type="InterPro" id="IPR004632">
    <property type="entry name" value="4NH2But_aminotransferase_bac"/>
</dbReference>
<organism evidence="7 8">
    <name type="scientific">Rhodoblastus acidophilus</name>
    <name type="common">Rhodopseudomonas acidophila</name>
    <dbReference type="NCBI Taxonomy" id="1074"/>
    <lineage>
        <taxon>Bacteria</taxon>
        <taxon>Pseudomonadati</taxon>
        <taxon>Pseudomonadota</taxon>
        <taxon>Alphaproteobacteria</taxon>
        <taxon>Hyphomicrobiales</taxon>
        <taxon>Rhodoblastaceae</taxon>
        <taxon>Rhodoblastus</taxon>
    </lineage>
</organism>
<evidence type="ECO:0000256" key="3">
    <source>
        <dbReference type="ARBA" id="ARBA00022576"/>
    </source>
</evidence>
<keyword evidence="5 6" id="KW-0663">Pyridoxal phosphate</keyword>
<evidence type="ECO:0000256" key="5">
    <source>
        <dbReference type="ARBA" id="ARBA00022898"/>
    </source>
</evidence>
<dbReference type="InterPro" id="IPR005814">
    <property type="entry name" value="Aminotrans_3"/>
</dbReference>
<dbReference type="Proteomes" id="UP000198418">
    <property type="component" value="Unassembled WGS sequence"/>
</dbReference>
<evidence type="ECO:0000256" key="6">
    <source>
        <dbReference type="RuleBase" id="RU003560"/>
    </source>
</evidence>
<comment type="similarity">
    <text evidence="2 6">Belongs to the class-III pyridoxal-phosphate-dependent aminotransferase family.</text>
</comment>
<keyword evidence="8" id="KW-1185">Reference proteome</keyword>
<keyword evidence="3 7" id="KW-0032">Aminotransferase</keyword>
<evidence type="ECO:0000256" key="4">
    <source>
        <dbReference type="ARBA" id="ARBA00022679"/>
    </source>
</evidence>
<accession>A0A212PW75</accession>
<protein>
    <submittedName>
        <fullName evidence="7">4-aminobutyrate aminotransferase apoenzyme</fullName>
    </submittedName>
</protein>
<dbReference type="PIRSF" id="PIRSF000521">
    <property type="entry name" value="Transaminase_4ab_Lys_Orn"/>
    <property type="match status" value="1"/>
</dbReference>
<dbReference type="PANTHER" id="PTHR11986:SF58">
    <property type="entry name" value="LEUCINE_METHIONINE RACEMASE"/>
    <property type="match status" value="1"/>
</dbReference>
<dbReference type="Gene3D" id="3.90.1150.10">
    <property type="entry name" value="Aspartate Aminotransferase, domain 1"/>
    <property type="match status" value="1"/>
</dbReference>
<dbReference type="RefSeq" id="WP_088518575.1">
    <property type="nucleotide sequence ID" value="NZ_FYDG01000001.1"/>
</dbReference>
<dbReference type="GO" id="GO:0034386">
    <property type="term" value="F:4-aminobutyrate:2-oxoglutarate transaminase activity"/>
    <property type="evidence" value="ECO:0007669"/>
    <property type="project" value="InterPro"/>
</dbReference>
<dbReference type="InterPro" id="IPR049704">
    <property type="entry name" value="Aminotrans_3_PPA_site"/>
</dbReference>
<sequence length="433" mass="45473">MPQSSALRAAAPAETNADWEARRLAATPRGVSVLGDFYIDRAENAEIWDIEGKRYIDFAAGIAVLNVGHRHPRVVAAIKAQIDQFLHTCYQVAPYSSYVSLAEKIAARAPGAHAKKTIFLTTGAEAVENAVKIARFATGRPGVIAFGGAFHGRTSLTMALTGKVAPYKIGFGPFPGDIYHAAYPDAMHGVSVADSLASLKKLFKNDIDPQRVAAIIFEPVQGEGGFVPASKEFVEGLRAIADEHGILLIADEVQSGFARTGKFFAVEHFGVPVDLMTFAKSLAAGMPLSGVVGRAEIMDAPGPGGLGGTYAGNPLAVAAAHAVIDIIDEEKLVARANELGERLKSAVRAAAHPAVGDVRGLGSMVAVEFVDPKTHEPAPAIAKKVQAAALKSGLILLTCGTYGNVIRFLYPLTTPDAVFTEALDILTTALAQA</sequence>
<dbReference type="PANTHER" id="PTHR11986">
    <property type="entry name" value="AMINOTRANSFERASE CLASS III"/>
    <property type="match status" value="1"/>
</dbReference>
<evidence type="ECO:0000256" key="2">
    <source>
        <dbReference type="ARBA" id="ARBA00008954"/>
    </source>
</evidence>
<dbReference type="OrthoDB" id="9801834at2"/>
<dbReference type="SUPFAM" id="SSF53383">
    <property type="entry name" value="PLP-dependent transferases"/>
    <property type="match status" value="1"/>
</dbReference>
<dbReference type="FunFam" id="3.40.640.10:FF:000013">
    <property type="entry name" value="4-aminobutyrate aminotransferase"/>
    <property type="match status" value="1"/>
</dbReference>
<evidence type="ECO:0000313" key="8">
    <source>
        <dbReference type="Proteomes" id="UP000198418"/>
    </source>
</evidence>
<dbReference type="AlphaFoldDB" id="A0A212PW75"/>
<dbReference type="CDD" id="cd00610">
    <property type="entry name" value="OAT_like"/>
    <property type="match status" value="1"/>
</dbReference>
<evidence type="ECO:0000313" key="7">
    <source>
        <dbReference type="EMBL" id="SNB51187.1"/>
    </source>
</evidence>
<comment type="cofactor">
    <cofactor evidence="1">
        <name>pyridoxal 5'-phosphate</name>
        <dbReference type="ChEBI" id="CHEBI:597326"/>
    </cofactor>
</comment>
<name>A0A212PW75_RHOAC</name>
<dbReference type="Pfam" id="PF00202">
    <property type="entry name" value="Aminotran_3"/>
    <property type="match status" value="1"/>
</dbReference>
<gene>
    <name evidence="7" type="ORF">SAMN06265338_10155</name>
</gene>
<dbReference type="GO" id="GO:0030170">
    <property type="term" value="F:pyridoxal phosphate binding"/>
    <property type="evidence" value="ECO:0007669"/>
    <property type="project" value="InterPro"/>
</dbReference>
<dbReference type="InterPro" id="IPR015421">
    <property type="entry name" value="PyrdxlP-dep_Trfase_major"/>
</dbReference>
<dbReference type="InterPro" id="IPR015424">
    <property type="entry name" value="PyrdxlP-dep_Trfase"/>
</dbReference>
<dbReference type="InterPro" id="IPR015422">
    <property type="entry name" value="PyrdxlP-dep_Trfase_small"/>
</dbReference>
<reference evidence="8" key="1">
    <citation type="submission" date="2017-06" db="EMBL/GenBank/DDBJ databases">
        <authorList>
            <person name="Varghese N."/>
            <person name="Submissions S."/>
        </authorList>
    </citation>
    <scope>NUCLEOTIDE SEQUENCE [LARGE SCALE GENOMIC DNA]</scope>
    <source>
        <strain evidence="8">DSM 137</strain>
    </source>
</reference>
<dbReference type="EMBL" id="FYDG01000001">
    <property type="protein sequence ID" value="SNB51187.1"/>
    <property type="molecule type" value="Genomic_DNA"/>
</dbReference>
<dbReference type="GO" id="GO:0042802">
    <property type="term" value="F:identical protein binding"/>
    <property type="evidence" value="ECO:0007669"/>
    <property type="project" value="TreeGrafter"/>
</dbReference>
<evidence type="ECO:0000256" key="1">
    <source>
        <dbReference type="ARBA" id="ARBA00001933"/>
    </source>
</evidence>